<dbReference type="NCBIfam" id="TIGR00756">
    <property type="entry name" value="PPR"/>
    <property type="match status" value="4"/>
</dbReference>
<dbReference type="FunFam" id="1.25.40.10:FF:000382">
    <property type="entry name" value="Pentatricopeptide repeat-containing protein"/>
    <property type="match status" value="1"/>
</dbReference>
<dbReference type="InterPro" id="IPR046848">
    <property type="entry name" value="E_motif"/>
</dbReference>
<dbReference type="Gramene" id="ONK75957">
    <property type="protein sequence ID" value="ONK75957"/>
    <property type="gene ID" value="A4U43_C03F22340"/>
</dbReference>
<protein>
    <recommendedName>
        <fullName evidence="3">DYW domain-containing protein</fullName>
    </recommendedName>
</protein>
<name>A0A5P1FEZ0_ASPOF</name>
<dbReference type="EMBL" id="CM007383">
    <property type="protein sequence ID" value="ONK75957.1"/>
    <property type="molecule type" value="Genomic_DNA"/>
</dbReference>
<feature type="domain" description="DYW" evidence="3">
    <location>
        <begin position="664"/>
        <end position="756"/>
    </location>
</feature>
<accession>A0A5P1FEZ0</accession>
<dbReference type="PROSITE" id="PS51375">
    <property type="entry name" value="PPR"/>
    <property type="match status" value="5"/>
</dbReference>
<feature type="repeat" description="PPR" evidence="2">
    <location>
        <begin position="243"/>
        <end position="277"/>
    </location>
</feature>
<dbReference type="InterPro" id="IPR046849">
    <property type="entry name" value="E2_motif"/>
</dbReference>
<reference evidence="5" key="1">
    <citation type="journal article" date="2017" name="Nat. Commun.">
        <title>The asparagus genome sheds light on the origin and evolution of a young Y chromosome.</title>
        <authorList>
            <person name="Harkess A."/>
            <person name="Zhou J."/>
            <person name="Xu C."/>
            <person name="Bowers J.E."/>
            <person name="Van der Hulst R."/>
            <person name="Ayyampalayam S."/>
            <person name="Mercati F."/>
            <person name="Riccardi P."/>
            <person name="McKain M.R."/>
            <person name="Kakrana A."/>
            <person name="Tang H."/>
            <person name="Ray J."/>
            <person name="Groenendijk J."/>
            <person name="Arikit S."/>
            <person name="Mathioni S.M."/>
            <person name="Nakano M."/>
            <person name="Shan H."/>
            <person name="Telgmann-Rauber A."/>
            <person name="Kanno A."/>
            <person name="Yue Z."/>
            <person name="Chen H."/>
            <person name="Li W."/>
            <person name="Chen Y."/>
            <person name="Xu X."/>
            <person name="Zhang Y."/>
            <person name="Luo S."/>
            <person name="Chen H."/>
            <person name="Gao J."/>
            <person name="Mao Z."/>
            <person name="Pires J.C."/>
            <person name="Luo M."/>
            <person name="Kudrna D."/>
            <person name="Wing R.A."/>
            <person name="Meyers B.C."/>
            <person name="Yi K."/>
            <person name="Kong H."/>
            <person name="Lavrijsen P."/>
            <person name="Sunseri F."/>
            <person name="Falavigna A."/>
            <person name="Ye Y."/>
            <person name="Leebens-Mack J.H."/>
            <person name="Chen G."/>
        </authorList>
    </citation>
    <scope>NUCLEOTIDE SEQUENCE [LARGE SCALE GENOMIC DNA]</scope>
    <source>
        <strain evidence="5">cv. DH0086</strain>
    </source>
</reference>
<feature type="repeat" description="PPR" evidence="2">
    <location>
        <begin position="40"/>
        <end position="74"/>
    </location>
</feature>
<keyword evidence="5" id="KW-1185">Reference proteome</keyword>
<dbReference type="Pfam" id="PF20430">
    <property type="entry name" value="Eplus_motif"/>
    <property type="match status" value="1"/>
</dbReference>
<dbReference type="Proteomes" id="UP000243459">
    <property type="component" value="Chromosome 3"/>
</dbReference>
<organism evidence="4 5">
    <name type="scientific">Asparagus officinalis</name>
    <name type="common">Garden asparagus</name>
    <dbReference type="NCBI Taxonomy" id="4686"/>
    <lineage>
        <taxon>Eukaryota</taxon>
        <taxon>Viridiplantae</taxon>
        <taxon>Streptophyta</taxon>
        <taxon>Embryophyta</taxon>
        <taxon>Tracheophyta</taxon>
        <taxon>Spermatophyta</taxon>
        <taxon>Magnoliopsida</taxon>
        <taxon>Liliopsida</taxon>
        <taxon>Asparagales</taxon>
        <taxon>Asparagaceae</taxon>
        <taxon>Asparagoideae</taxon>
        <taxon>Asparagus</taxon>
    </lineage>
</organism>
<dbReference type="FunFam" id="1.25.40.10:FF:000285">
    <property type="entry name" value="Pentatricopeptide repeat-containing protein, chloroplastic"/>
    <property type="match status" value="1"/>
</dbReference>
<dbReference type="Gene3D" id="1.25.40.10">
    <property type="entry name" value="Tetratricopeptide repeat domain"/>
    <property type="match status" value="4"/>
</dbReference>
<dbReference type="Pfam" id="PF14432">
    <property type="entry name" value="DYW_deaminase"/>
    <property type="match status" value="1"/>
</dbReference>
<dbReference type="Pfam" id="PF01535">
    <property type="entry name" value="PPR"/>
    <property type="match status" value="4"/>
</dbReference>
<evidence type="ECO:0000256" key="2">
    <source>
        <dbReference type="PROSITE-ProRule" id="PRU00708"/>
    </source>
</evidence>
<dbReference type="FunFam" id="1.25.40.10:FF:000158">
    <property type="entry name" value="pentatricopeptide repeat-containing protein At2g33680"/>
    <property type="match status" value="1"/>
</dbReference>
<evidence type="ECO:0000313" key="5">
    <source>
        <dbReference type="Proteomes" id="UP000243459"/>
    </source>
</evidence>
<dbReference type="SUPFAM" id="SSF48452">
    <property type="entry name" value="TPR-like"/>
    <property type="match status" value="1"/>
</dbReference>
<dbReference type="InterPro" id="IPR011990">
    <property type="entry name" value="TPR-like_helical_dom_sf"/>
</dbReference>
<sequence>MAFSYCHSLFPPLQPQNPKPANFKNLKLPRNKSSLRSPSNLIPWNSLITKHRRQGSIQAALLTFFELRKSGIPPDSFTLSVLISVVQELADISLGCQVHALSIKFGYWGEEFVANSLIQMYASFETIDNALRVFEGMSDSASVVSWNSMIAEFVSSELFSGGLKLYGDMQRVGVEPTPTTLSSVLKSCANLKAVSEGKQVHAQVIVRGFVPNEILETVLVDFHCRCGEVENGRLVFNQMKNRNVFSWNSMIRGCSQIGYREEALMCFQAMRRGGITPDKFTYNAILAAAATEEDNHNLPREFRLIHASVIKAGLVMDRFIGTSLIAVYSRNHCLREAKLAFEDTNSTDMAVWSSMISATVKNREGQEAINLFVRMLGLRIEPNSYIFSSLFLACSDLSAIEVGKQIHGYSFKIINSLDSAAKNSLMTMYSNCGFLTEAMTMFDSISNPHLVSFNSMISVLAQHGLPNEASKAFKDMESFGLKPDDITLLNLLSAFNHAGLVSEGLELFASMEKMHGVKPKYQHYACIIDMLARAGEIDQAIGLINQMPFRPEPSLWRIVLGACGKHQNIGIGVQVAEKLIELEPHEATNYVLIANVYARLGRLAEAENIRHLMRDKGLKKEEGLSWIEIKRKMYKFRVEDKSHPQSKEIYDKLRDLMNKITSTGYEPDVSFTVHDIEEERREESLWYHAEKLAFAFGVISTGEGVKLRIMKNLRVCGDCHSAFKHFSLITKREILLKDNYRFHHFRDGACSCGDYW</sequence>
<dbReference type="InterPro" id="IPR032867">
    <property type="entry name" value="DYW_dom"/>
</dbReference>
<dbReference type="OMA" id="CHCAYKY"/>
<feature type="repeat" description="PPR" evidence="2">
    <location>
        <begin position="449"/>
        <end position="483"/>
    </location>
</feature>
<dbReference type="InterPro" id="IPR046960">
    <property type="entry name" value="PPR_At4g14850-like_plant"/>
</dbReference>
<dbReference type="GO" id="GO:0008270">
    <property type="term" value="F:zinc ion binding"/>
    <property type="evidence" value="ECO:0007669"/>
    <property type="project" value="InterPro"/>
</dbReference>
<dbReference type="Pfam" id="PF20431">
    <property type="entry name" value="E_motif"/>
    <property type="match status" value="1"/>
</dbReference>
<evidence type="ECO:0000313" key="4">
    <source>
        <dbReference type="EMBL" id="ONK75957.1"/>
    </source>
</evidence>
<dbReference type="PANTHER" id="PTHR47926">
    <property type="entry name" value="PENTATRICOPEPTIDE REPEAT-CONTAINING PROTEIN"/>
    <property type="match status" value="1"/>
</dbReference>
<proteinExistence type="predicted"/>
<dbReference type="GO" id="GO:0009451">
    <property type="term" value="P:RNA modification"/>
    <property type="evidence" value="ECO:0007669"/>
    <property type="project" value="InterPro"/>
</dbReference>
<evidence type="ECO:0000256" key="1">
    <source>
        <dbReference type="ARBA" id="ARBA00022737"/>
    </source>
</evidence>
<keyword evidence="1" id="KW-0677">Repeat</keyword>
<feature type="repeat" description="PPR" evidence="2">
    <location>
        <begin position="142"/>
        <end position="176"/>
    </location>
</feature>
<dbReference type="OrthoDB" id="185373at2759"/>
<dbReference type="GO" id="GO:0003723">
    <property type="term" value="F:RNA binding"/>
    <property type="evidence" value="ECO:0007669"/>
    <property type="project" value="InterPro"/>
</dbReference>
<feature type="repeat" description="PPR" evidence="2">
    <location>
        <begin position="348"/>
        <end position="382"/>
    </location>
</feature>
<dbReference type="GO" id="GO:0099402">
    <property type="term" value="P:plant organ development"/>
    <property type="evidence" value="ECO:0007669"/>
    <property type="project" value="UniProtKB-ARBA"/>
</dbReference>
<evidence type="ECO:0000259" key="3">
    <source>
        <dbReference type="Pfam" id="PF14432"/>
    </source>
</evidence>
<gene>
    <name evidence="4" type="ORF">A4U43_C03F22340</name>
</gene>
<dbReference type="AlphaFoldDB" id="A0A5P1FEZ0"/>
<dbReference type="InterPro" id="IPR002885">
    <property type="entry name" value="PPR_rpt"/>
</dbReference>
<dbReference type="Pfam" id="PF13041">
    <property type="entry name" value="PPR_2"/>
    <property type="match status" value="3"/>
</dbReference>
<dbReference type="PANTHER" id="PTHR47926:SF530">
    <property type="entry name" value="DYW DOMAIN-CONTAINING PROTEIN"/>
    <property type="match status" value="1"/>
</dbReference>